<keyword evidence="2 4" id="KW-0547">Nucleotide-binding</keyword>
<evidence type="ECO:0000313" key="6">
    <source>
        <dbReference type="EMBL" id="MBE9114863.1"/>
    </source>
</evidence>
<dbReference type="GO" id="GO:0005524">
    <property type="term" value="F:ATP binding"/>
    <property type="evidence" value="ECO:0007669"/>
    <property type="project" value="UniProtKB-KW"/>
</dbReference>
<protein>
    <recommendedName>
        <fullName evidence="5">5-formyltetrahydrofolate cyclo-ligase</fullName>
        <ecNumber evidence="5">6.3.3.2</ecNumber>
    </recommendedName>
</protein>
<feature type="binding site" evidence="4">
    <location>
        <begin position="127"/>
        <end position="135"/>
    </location>
    <ligand>
        <name>ATP</name>
        <dbReference type="ChEBI" id="CHEBI:30616"/>
    </ligand>
</feature>
<dbReference type="SUPFAM" id="SSF100950">
    <property type="entry name" value="NagB/RpiA/CoA transferase-like"/>
    <property type="match status" value="1"/>
</dbReference>
<keyword evidence="5" id="KW-0460">Magnesium</keyword>
<evidence type="ECO:0000256" key="4">
    <source>
        <dbReference type="PIRSR" id="PIRSR006806-1"/>
    </source>
</evidence>
<feature type="binding site" evidence="4">
    <location>
        <begin position="3"/>
        <end position="7"/>
    </location>
    <ligand>
        <name>ATP</name>
        <dbReference type="ChEBI" id="CHEBI:30616"/>
    </ligand>
</feature>
<dbReference type="PIRSF" id="PIRSF006806">
    <property type="entry name" value="FTHF_cligase"/>
    <property type="match status" value="1"/>
</dbReference>
<keyword evidence="6" id="KW-0436">Ligase</keyword>
<sequence length="185" mass="21432">MNKTQLRRQILERRKALSSNLVREKSNRLCAHLQTLPLWTESKTILAYQSFRQELDLSSLFVRDDKIWGLPRCDARSLVWHCWKPGEPLQKGSYGIFEPTLNAPLIKPQEVNLILVPAVACDRAGYRLGYGGGFYDRMFQLQEWSSQPRIGIIFNFALVRKLPVEDWDCPLQGVCTEEGWEMFDA</sequence>
<dbReference type="PANTHER" id="PTHR23407:SF1">
    <property type="entry name" value="5-FORMYLTETRAHYDROFOLATE CYCLO-LIGASE"/>
    <property type="match status" value="1"/>
</dbReference>
<comment type="similarity">
    <text evidence="1 5">Belongs to the 5-formyltetrahydrofolate cyclo-ligase family.</text>
</comment>
<dbReference type="EC" id="6.3.3.2" evidence="5"/>
<dbReference type="PANTHER" id="PTHR23407">
    <property type="entry name" value="ATPASE INHIBITOR/5-FORMYLTETRAHYDROFOLATE CYCLO-LIGASE"/>
    <property type="match status" value="1"/>
</dbReference>
<dbReference type="Gene3D" id="3.40.50.10420">
    <property type="entry name" value="NagB/RpiA/CoA transferase-like"/>
    <property type="match status" value="1"/>
</dbReference>
<dbReference type="EMBL" id="JADEWZ010000003">
    <property type="protein sequence ID" value="MBE9114863.1"/>
    <property type="molecule type" value="Genomic_DNA"/>
</dbReference>
<keyword evidence="7" id="KW-1185">Reference proteome</keyword>
<organism evidence="6 7">
    <name type="scientific">Lusitaniella coriacea LEGE 07157</name>
    <dbReference type="NCBI Taxonomy" id="945747"/>
    <lineage>
        <taxon>Bacteria</taxon>
        <taxon>Bacillati</taxon>
        <taxon>Cyanobacteriota</taxon>
        <taxon>Cyanophyceae</taxon>
        <taxon>Spirulinales</taxon>
        <taxon>Lusitaniellaceae</taxon>
        <taxon>Lusitaniella</taxon>
    </lineage>
</organism>
<dbReference type="GO" id="GO:0035999">
    <property type="term" value="P:tetrahydrofolate interconversion"/>
    <property type="evidence" value="ECO:0007669"/>
    <property type="project" value="TreeGrafter"/>
</dbReference>
<comment type="caution">
    <text evidence="6">The sequence shown here is derived from an EMBL/GenBank/DDBJ whole genome shotgun (WGS) entry which is preliminary data.</text>
</comment>
<evidence type="ECO:0000256" key="2">
    <source>
        <dbReference type="ARBA" id="ARBA00022741"/>
    </source>
</evidence>
<dbReference type="AlphaFoldDB" id="A0A8J7DLD9"/>
<accession>A0A8J7DLD9</accession>
<evidence type="ECO:0000256" key="1">
    <source>
        <dbReference type="ARBA" id="ARBA00010638"/>
    </source>
</evidence>
<gene>
    <name evidence="6" type="ORF">IQ249_03030</name>
</gene>
<evidence type="ECO:0000256" key="3">
    <source>
        <dbReference type="ARBA" id="ARBA00022840"/>
    </source>
</evidence>
<dbReference type="Proteomes" id="UP000654482">
    <property type="component" value="Unassembled WGS sequence"/>
</dbReference>
<dbReference type="Pfam" id="PF01812">
    <property type="entry name" value="5-FTHF_cyc-lig"/>
    <property type="match status" value="1"/>
</dbReference>
<proteinExistence type="inferred from homology"/>
<reference evidence="6" key="1">
    <citation type="submission" date="2020-10" db="EMBL/GenBank/DDBJ databases">
        <authorList>
            <person name="Castelo-Branco R."/>
            <person name="Eusebio N."/>
            <person name="Adriana R."/>
            <person name="Vieira A."/>
            <person name="Brugerolle De Fraissinette N."/>
            <person name="Rezende De Castro R."/>
            <person name="Schneider M.P."/>
            <person name="Vasconcelos V."/>
            <person name="Leao P.N."/>
        </authorList>
    </citation>
    <scope>NUCLEOTIDE SEQUENCE</scope>
    <source>
        <strain evidence="6">LEGE 07157</strain>
    </source>
</reference>
<dbReference type="NCBIfam" id="TIGR02727">
    <property type="entry name" value="MTHFS_bact"/>
    <property type="match status" value="1"/>
</dbReference>
<dbReference type="RefSeq" id="WP_194027947.1">
    <property type="nucleotide sequence ID" value="NZ_JADEWZ010000003.1"/>
</dbReference>
<comment type="catalytic activity">
    <reaction evidence="5">
        <text>(6S)-5-formyl-5,6,7,8-tetrahydrofolate + ATP = (6R)-5,10-methenyltetrahydrofolate + ADP + phosphate</text>
        <dbReference type="Rhea" id="RHEA:10488"/>
        <dbReference type="ChEBI" id="CHEBI:30616"/>
        <dbReference type="ChEBI" id="CHEBI:43474"/>
        <dbReference type="ChEBI" id="CHEBI:57455"/>
        <dbReference type="ChEBI" id="CHEBI:57457"/>
        <dbReference type="ChEBI" id="CHEBI:456216"/>
        <dbReference type="EC" id="6.3.3.2"/>
    </reaction>
</comment>
<dbReference type="GO" id="GO:0046872">
    <property type="term" value="F:metal ion binding"/>
    <property type="evidence" value="ECO:0007669"/>
    <property type="project" value="UniProtKB-KW"/>
</dbReference>
<keyword evidence="3 4" id="KW-0067">ATP-binding</keyword>
<keyword evidence="5" id="KW-0479">Metal-binding</keyword>
<dbReference type="InterPro" id="IPR037171">
    <property type="entry name" value="NagB/RpiA_transferase-like"/>
</dbReference>
<dbReference type="InterPro" id="IPR002698">
    <property type="entry name" value="FTHF_cligase"/>
</dbReference>
<dbReference type="InterPro" id="IPR024185">
    <property type="entry name" value="FTHF_cligase-like_sf"/>
</dbReference>
<evidence type="ECO:0000256" key="5">
    <source>
        <dbReference type="RuleBase" id="RU361279"/>
    </source>
</evidence>
<comment type="cofactor">
    <cofactor evidence="5">
        <name>Mg(2+)</name>
        <dbReference type="ChEBI" id="CHEBI:18420"/>
    </cofactor>
</comment>
<dbReference type="GO" id="GO:0009396">
    <property type="term" value="P:folic acid-containing compound biosynthetic process"/>
    <property type="evidence" value="ECO:0007669"/>
    <property type="project" value="TreeGrafter"/>
</dbReference>
<name>A0A8J7DLD9_9CYAN</name>
<dbReference type="GO" id="GO:0030272">
    <property type="term" value="F:5-formyltetrahydrofolate cyclo-ligase activity"/>
    <property type="evidence" value="ECO:0007669"/>
    <property type="project" value="UniProtKB-EC"/>
</dbReference>
<feature type="binding site" evidence="4">
    <location>
        <position position="54"/>
    </location>
    <ligand>
        <name>substrate</name>
    </ligand>
</feature>
<evidence type="ECO:0000313" key="7">
    <source>
        <dbReference type="Proteomes" id="UP000654482"/>
    </source>
</evidence>